<reference evidence="2" key="2">
    <citation type="submission" date="2020-07" db="EMBL/GenBank/DDBJ databases">
        <authorList>
            <person name="Vera ALvarez R."/>
            <person name="Arias-Moreno D.M."/>
            <person name="Jimenez-Jacinto V."/>
            <person name="Jimenez-Bremont J.F."/>
            <person name="Swaminathan K."/>
            <person name="Moose S.P."/>
            <person name="Guerrero-Gonzalez M.L."/>
            <person name="Marino-Ramirez L."/>
            <person name="Landsman D."/>
            <person name="Rodriguez-Kessler M."/>
            <person name="Delgado-Sanchez P."/>
        </authorList>
    </citation>
    <scope>NUCLEOTIDE SEQUENCE</scope>
    <source>
        <tissue evidence="2">Cladode</tissue>
    </source>
</reference>
<dbReference type="AlphaFoldDB" id="A0A7C9E6L2"/>
<proteinExistence type="predicted"/>
<dbReference type="EMBL" id="GISG01196486">
    <property type="protein sequence ID" value="MBA4657523.1"/>
    <property type="molecule type" value="Transcribed_RNA"/>
</dbReference>
<feature type="compositionally biased region" description="Low complexity" evidence="1">
    <location>
        <begin position="68"/>
        <end position="79"/>
    </location>
</feature>
<evidence type="ECO:0000256" key="1">
    <source>
        <dbReference type="SAM" id="MobiDB-lite"/>
    </source>
</evidence>
<evidence type="ECO:0000313" key="2">
    <source>
        <dbReference type="EMBL" id="MBA4657523.1"/>
    </source>
</evidence>
<name>A0A7C9E6L2_OPUST</name>
<organism evidence="2">
    <name type="scientific">Opuntia streptacantha</name>
    <name type="common">Prickly pear cactus</name>
    <name type="synonym">Opuntia cardona</name>
    <dbReference type="NCBI Taxonomy" id="393608"/>
    <lineage>
        <taxon>Eukaryota</taxon>
        <taxon>Viridiplantae</taxon>
        <taxon>Streptophyta</taxon>
        <taxon>Embryophyta</taxon>
        <taxon>Tracheophyta</taxon>
        <taxon>Spermatophyta</taxon>
        <taxon>Magnoliopsida</taxon>
        <taxon>eudicotyledons</taxon>
        <taxon>Gunneridae</taxon>
        <taxon>Pentapetalae</taxon>
        <taxon>Caryophyllales</taxon>
        <taxon>Cactineae</taxon>
        <taxon>Cactaceae</taxon>
        <taxon>Opuntioideae</taxon>
        <taxon>Opuntia</taxon>
    </lineage>
</organism>
<reference evidence="2" key="1">
    <citation type="journal article" date="2013" name="J. Plant Res.">
        <title>Effect of fungi and light on seed germination of three Opuntia species from semiarid lands of central Mexico.</title>
        <authorList>
            <person name="Delgado-Sanchez P."/>
            <person name="Jimenez-Bremont J.F."/>
            <person name="Guerrero-Gonzalez Mde L."/>
            <person name="Flores J."/>
        </authorList>
    </citation>
    <scope>NUCLEOTIDE SEQUENCE</scope>
    <source>
        <tissue evidence="2">Cladode</tissue>
    </source>
</reference>
<protein>
    <submittedName>
        <fullName evidence="2">Uncharacterized protein</fullName>
    </submittedName>
</protein>
<feature type="region of interest" description="Disordered" evidence="1">
    <location>
        <begin position="44"/>
        <end position="91"/>
    </location>
</feature>
<dbReference type="EMBL" id="GISG01196485">
    <property type="protein sequence ID" value="MBA4657522.1"/>
    <property type="molecule type" value="Transcribed_RNA"/>
</dbReference>
<sequence>MPSGGPTVYVAKIPHLTMNITDSDVLNRRIIVVIQRWEDRISAEPRDRESTAVVRIGRRQNLREGHNRTPSAATSATSRSFRHNPGPNRLKSDLSKNLVSVLVSEEENLKNTARNERLRCDERRESDSSRCLLHVTLREVVNPRLNRRNLHRRSGGCPPYRRIN</sequence>
<accession>A0A7C9E6L2</accession>